<feature type="site" description="Interaction with phosphoserine on interacting protein" evidence="2">
    <location>
        <position position="128"/>
    </location>
</feature>
<evidence type="ECO:0000256" key="1">
    <source>
        <dbReference type="ARBA" id="ARBA00006141"/>
    </source>
</evidence>
<dbReference type="Pfam" id="PF00244">
    <property type="entry name" value="14-3-3"/>
    <property type="match status" value="1"/>
</dbReference>
<gene>
    <name evidence="4" type="ORF">SPRG_18144</name>
</gene>
<dbReference type="Gene3D" id="1.20.190.20">
    <property type="entry name" value="14-3-3 domain"/>
    <property type="match status" value="1"/>
</dbReference>
<feature type="site" description="Interaction with phosphoserine on interacting protein" evidence="2">
    <location>
        <position position="56"/>
    </location>
</feature>
<evidence type="ECO:0000313" key="5">
    <source>
        <dbReference type="Proteomes" id="UP000030745"/>
    </source>
</evidence>
<sequence>MDRSTTAFLAQLAGEAQRYDEMAALATQLLAFPAPLQSDEFDLLVIAFKNLVGPLRLAWRVTASIQDAKTTWSAARASDLTAYRAQIAAEIKSTCETFLSLLSDRLVPEAPTVDAKVAYLKTQGDYYRYMAEVFMYDNATWAERGAMAYNDAWTIAVVELAPTSPTRLGLALNFAVFLYEIGNARDAAVAFAQSVFRDALDDLDSLSDHKAYQCAAMIMQALRGNIAVWTADDGVV</sequence>
<dbReference type="PANTHER" id="PTHR18860">
    <property type="entry name" value="14-3-3 PROTEIN"/>
    <property type="match status" value="1"/>
</dbReference>
<dbReference type="STRING" id="695850.A0A067BD88"/>
<dbReference type="RefSeq" id="XP_012212971.1">
    <property type="nucleotide sequence ID" value="XM_012357581.1"/>
</dbReference>
<dbReference type="PIRSF" id="PIRSF000868">
    <property type="entry name" value="14-3-3"/>
    <property type="match status" value="1"/>
</dbReference>
<dbReference type="KEGG" id="spar:SPRG_18144"/>
<organism evidence="4 5">
    <name type="scientific">Saprolegnia parasitica (strain CBS 223.65)</name>
    <dbReference type="NCBI Taxonomy" id="695850"/>
    <lineage>
        <taxon>Eukaryota</taxon>
        <taxon>Sar</taxon>
        <taxon>Stramenopiles</taxon>
        <taxon>Oomycota</taxon>
        <taxon>Saprolegniomycetes</taxon>
        <taxon>Saprolegniales</taxon>
        <taxon>Saprolegniaceae</taxon>
        <taxon>Saprolegnia</taxon>
    </lineage>
</organism>
<dbReference type="OrthoDB" id="81971at2759"/>
<dbReference type="PRINTS" id="PR00305">
    <property type="entry name" value="1433ZETA"/>
</dbReference>
<dbReference type="InterPro" id="IPR036815">
    <property type="entry name" value="14-3-3_dom_sf"/>
</dbReference>
<dbReference type="Proteomes" id="UP000030745">
    <property type="component" value="Unassembled WGS sequence"/>
</dbReference>
<dbReference type="AlphaFoldDB" id="A0A067BD88"/>
<keyword evidence="5" id="KW-1185">Reference proteome</keyword>
<name>A0A067BD88_SAPPC</name>
<dbReference type="SUPFAM" id="SSF48445">
    <property type="entry name" value="14-3-3 protein"/>
    <property type="match status" value="1"/>
</dbReference>
<evidence type="ECO:0000259" key="3">
    <source>
        <dbReference type="SMART" id="SM00101"/>
    </source>
</evidence>
<reference evidence="4 5" key="1">
    <citation type="journal article" date="2013" name="PLoS Genet.">
        <title>Distinctive expansion of potential virulence genes in the genome of the oomycete fish pathogen Saprolegnia parasitica.</title>
        <authorList>
            <person name="Jiang R.H."/>
            <person name="de Bruijn I."/>
            <person name="Haas B.J."/>
            <person name="Belmonte R."/>
            <person name="Lobach L."/>
            <person name="Christie J."/>
            <person name="van den Ackerveken G."/>
            <person name="Bottin A."/>
            <person name="Bulone V."/>
            <person name="Diaz-Moreno S.M."/>
            <person name="Dumas B."/>
            <person name="Fan L."/>
            <person name="Gaulin E."/>
            <person name="Govers F."/>
            <person name="Grenville-Briggs L.J."/>
            <person name="Horner N.R."/>
            <person name="Levin J.Z."/>
            <person name="Mammella M."/>
            <person name="Meijer H.J."/>
            <person name="Morris P."/>
            <person name="Nusbaum C."/>
            <person name="Oome S."/>
            <person name="Phillips A.J."/>
            <person name="van Rooyen D."/>
            <person name="Rzeszutek E."/>
            <person name="Saraiva M."/>
            <person name="Secombes C.J."/>
            <person name="Seidl M.F."/>
            <person name="Snel B."/>
            <person name="Stassen J.H."/>
            <person name="Sykes S."/>
            <person name="Tripathy S."/>
            <person name="van den Berg H."/>
            <person name="Vega-Arreguin J.C."/>
            <person name="Wawra S."/>
            <person name="Young S.K."/>
            <person name="Zeng Q."/>
            <person name="Dieguez-Uribeondo J."/>
            <person name="Russ C."/>
            <person name="Tyler B.M."/>
            <person name="van West P."/>
        </authorList>
    </citation>
    <scope>NUCLEOTIDE SEQUENCE [LARGE SCALE GENOMIC DNA]</scope>
    <source>
        <strain evidence="4 5">CBS 223.65</strain>
    </source>
</reference>
<evidence type="ECO:0000256" key="2">
    <source>
        <dbReference type="PIRSR" id="PIRSR000868-1"/>
    </source>
</evidence>
<dbReference type="SMART" id="SM00101">
    <property type="entry name" value="14_3_3"/>
    <property type="match status" value="1"/>
</dbReference>
<dbReference type="OMA" id="WNIAIVE"/>
<accession>A0A067BD88</accession>
<dbReference type="VEuPathDB" id="FungiDB:SPRG_18144"/>
<proteinExistence type="inferred from homology"/>
<comment type="similarity">
    <text evidence="1">Belongs to the 14-3-3 family.</text>
</comment>
<dbReference type="InterPro" id="IPR023410">
    <property type="entry name" value="14-3-3_domain"/>
</dbReference>
<dbReference type="CDD" id="cd08774">
    <property type="entry name" value="14-3-3"/>
    <property type="match status" value="1"/>
</dbReference>
<evidence type="ECO:0000313" key="4">
    <source>
        <dbReference type="EMBL" id="KDO16319.1"/>
    </source>
</evidence>
<protein>
    <recommendedName>
        <fullName evidence="3">14-3-3 domain-containing protein</fullName>
    </recommendedName>
</protein>
<feature type="domain" description="14-3-3" evidence="3">
    <location>
        <begin position="3"/>
        <end position="234"/>
    </location>
</feature>
<dbReference type="InterPro" id="IPR000308">
    <property type="entry name" value="14-3-3"/>
</dbReference>
<dbReference type="EMBL" id="KK584193">
    <property type="protein sequence ID" value="KDO16319.1"/>
    <property type="molecule type" value="Genomic_DNA"/>
</dbReference>
<dbReference type="GeneID" id="24139670"/>